<keyword evidence="1" id="KW-1133">Transmembrane helix</keyword>
<dbReference type="PIRSF" id="PIRSF004923">
    <property type="entry name" value="RseC"/>
    <property type="match status" value="1"/>
</dbReference>
<evidence type="ECO:0000256" key="1">
    <source>
        <dbReference type="SAM" id="Phobius"/>
    </source>
</evidence>
<accession>C8X3U0</accession>
<dbReference type="PANTHER" id="PTHR35867:SF1">
    <property type="entry name" value="PROTEIN RSEC"/>
    <property type="match status" value="1"/>
</dbReference>
<gene>
    <name evidence="2" type="ordered locus">Dret_1803</name>
</gene>
<sequence length="151" mass="15752">MREEQTQGVVVAVEGNMATVKLPKPQACGSCGGEGSCCSGLTASGDVTVRATNEPGARLGEVVDVLLVQESSSKAVSILYLFPLAAMVLGAILGSWLHPLGDPEISAVVLSLVCLGAAFGLIGWRSSRTRDREIPPRIISVHRSHSSSRPT</sequence>
<dbReference type="OrthoDB" id="5514770at2"/>
<reference evidence="3" key="1">
    <citation type="submission" date="2009-09" db="EMBL/GenBank/DDBJ databases">
        <title>The complete chromosome of Desulfohalobium retbaense DSM 5692.</title>
        <authorList>
            <consortium name="US DOE Joint Genome Institute (JGI-PGF)"/>
            <person name="Lucas S."/>
            <person name="Copeland A."/>
            <person name="Lapidus A."/>
            <person name="Glavina del Rio T."/>
            <person name="Dalin E."/>
            <person name="Tice H."/>
            <person name="Bruce D."/>
            <person name="Goodwin L."/>
            <person name="Pitluck S."/>
            <person name="Kyrpides N."/>
            <person name="Mavromatis K."/>
            <person name="Ivanova N."/>
            <person name="Mikhailova N."/>
            <person name="Munk A.C."/>
            <person name="Brettin T."/>
            <person name="Detter J.C."/>
            <person name="Han C."/>
            <person name="Tapia R."/>
            <person name="Larimer F."/>
            <person name="Land M."/>
            <person name="Hauser L."/>
            <person name="Markowitz V."/>
            <person name="Cheng J.-F."/>
            <person name="Hugenholtz P."/>
            <person name="Woyke T."/>
            <person name="Wu D."/>
            <person name="Spring S."/>
            <person name="Klenk H.-P."/>
            <person name="Eisen J.A."/>
        </authorList>
    </citation>
    <scope>NUCLEOTIDE SEQUENCE [LARGE SCALE GENOMIC DNA]</scope>
    <source>
        <strain evidence="3">DSM 5692</strain>
    </source>
</reference>
<dbReference type="InterPro" id="IPR026268">
    <property type="entry name" value="RseC"/>
</dbReference>
<dbReference type="STRING" id="485915.Dret_1803"/>
<evidence type="ECO:0000313" key="3">
    <source>
        <dbReference type="Proteomes" id="UP000001052"/>
    </source>
</evidence>
<dbReference type="Pfam" id="PF04246">
    <property type="entry name" value="RseC_MucC"/>
    <property type="match status" value="1"/>
</dbReference>
<keyword evidence="3" id="KW-1185">Reference proteome</keyword>
<protein>
    <submittedName>
        <fullName evidence="2">Positive regulator of sigma E, RseC/MucC</fullName>
    </submittedName>
</protein>
<dbReference type="eggNOG" id="COG3086">
    <property type="taxonomic scope" value="Bacteria"/>
</dbReference>
<dbReference type="EMBL" id="CP001734">
    <property type="protein sequence ID" value="ACV69087.1"/>
    <property type="molecule type" value="Genomic_DNA"/>
</dbReference>
<keyword evidence="1" id="KW-0472">Membrane</keyword>
<reference evidence="2 3" key="2">
    <citation type="journal article" date="2010" name="Stand. Genomic Sci.">
        <title>Complete genome sequence of Desulfohalobium retbaense type strain (HR(100)).</title>
        <authorList>
            <person name="Spring S."/>
            <person name="Nolan M."/>
            <person name="Lapidus A."/>
            <person name="Glavina Del Rio T."/>
            <person name="Copeland A."/>
            <person name="Tice H."/>
            <person name="Cheng J.F."/>
            <person name="Lucas S."/>
            <person name="Land M."/>
            <person name="Chen F."/>
            <person name="Bruce D."/>
            <person name="Goodwin L."/>
            <person name="Pitluck S."/>
            <person name="Ivanova N."/>
            <person name="Mavromatis K."/>
            <person name="Mikhailova N."/>
            <person name="Pati A."/>
            <person name="Chen A."/>
            <person name="Palaniappan K."/>
            <person name="Hauser L."/>
            <person name="Chang Y.J."/>
            <person name="Jeffries C.D."/>
            <person name="Munk C."/>
            <person name="Kiss H."/>
            <person name="Chain P."/>
            <person name="Han C."/>
            <person name="Brettin T."/>
            <person name="Detter J.C."/>
            <person name="Schuler E."/>
            <person name="Goker M."/>
            <person name="Rohde M."/>
            <person name="Bristow J."/>
            <person name="Eisen J.A."/>
            <person name="Markowitz V."/>
            <person name="Hugenholtz P."/>
            <person name="Kyrpides N.C."/>
            <person name="Klenk H.P."/>
        </authorList>
    </citation>
    <scope>NUCLEOTIDE SEQUENCE [LARGE SCALE GENOMIC DNA]</scope>
    <source>
        <strain evidence="2 3">DSM 5692</strain>
    </source>
</reference>
<dbReference type="HOGENOM" id="CLU_1728457_0_0_7"/>
<evidence type="ECO:0000313" key="2">
    <source>
        <dbReference type="EMBL" id="ACV69087.1"/>
    </source>
</evidence>
<organism evidence="2 3">
    <name type="scientific">Desulfohalobium retbaense (strain ATCC 49708 / DSM 5692 / JCM 16813 / HR100)</name>
    <dbReference type="NCBI Taxonomy" id="485915"/>
    <lineage>
        <taxon>Bacteria</taxon>
        <taxon>Pseudomonadati</taxon>
        <taxon>Thermodesulfobacteriota</taxon>
        <taxon>Desulfovibrionia</taxon>
        <taxon>Desulfovibrionales</taxon>
        <taxon>Desulfohalobiaceae</taxon>
        <taxon>Desulfohalobium</taxon>
    </lineage>
</organism>
<proteinExistence type="predicted"/>
<dbReference type="Proteomes" id="UP000001052">
    <property type="component" value="Chromosome"/>
</dbReference>
<dbReference type="PANTHER" id="PTHR35867">
    <property type="entry name" value="PROTEIN RSEC"/>
    <property type="match status" value="1"/>
</dbReference>
<feature type="transmembrane region" description="Helical" evidence="1">
    <location>
        <begin position="105"/>
        <end position="124"/>
    </location>
</feature>
<dbReference type="RefSeq" id="WP_015752230.1">
    <property type="nucleotide sequence ID" value="NC_013223.1"/>
</dbReference>
<feature type="transmembrane region" description="Helical" evidence="1">
    <location>
        <begin position="78"/>
        <end position="99"/>
    </location>
</feature>
<name>C8X3U0_DESRD</name>
<dbReference type="InterPro" id="IPR007359">
    <property type="entry name" value="SigmaE_reg_RseC_MucC"/>
</dbReference>
<keyword evidence="1" id="KW-0812">Transmembrane</keyword>
<dbReference type="KEGG" id="drt:Dret_1803"/>
<dbReference type="AlphaFoldDB" id="C8X3U0"/>